<evidence type="ECO:0000313" key="2">
    <source>
        <dbReference type="EMBL" id="ADB73514.1"/>
    </source>
</evidence>
<protein>
    <submittedName>
        <fullName evidence="2">Uncharacterized protein</fullName>
    </submittedName>
</protein>
<dbReference type="eggNOG" id="COG4995">
    <property type="taxonomic scope" value="Bacteria"/>
</dbReference>
<dbReference type="EMBL" id="CP001867">
    <property type="protein sequence ID" value="ADB73514.1"/>
    <property type="molecule type" value="Genomic_DNA"/>
</dbReference>
<organism evidence="2 3">
    <name type="scientific">Geodermatophilus obscurus (strain ATCC 25078 / DSM 43160 / JCM 3152 / CCUG 61914 / KCC A-0152 / KCTC 9177 / NBRC 13315 / NRRL B-3577 / G-20)</name>
    <dbReference type="NCBI Taxonomy" id="526225"/>
    <lineage>
        <taxon>Bacteria</taxon>
        <taxon>Bacillati</taxon>
        <taxon>Actinomycetota</taxon>
        <taxon>Actinomycetes</taxon>
        <taxon>Geodermatophilales</taxon>
        <taxon>Geodermatophilaceae</taxon>
        <taxon>Geodermatophilus</taxon>
    </lineage>
</organism>
<gene>
    <name evidence="2" type="ordered locus">Gobs_0745</name>
</gene>
<reference evidence="3" key="2">
    <citation type="submission" date="2010-01" db="EMBL/GenBank/DDBJ databases">
        <title>The complete genome of Geodermatophilus obscurus DSM 43160.</title>
        <authorList>
            <consortium name="US DOE Joint Genome Institute (JGI-PGF)"/>
            <person name="Lucas S."/>
            <person name="Copeland A."/>
            <person name="Lapidus A."/>
            <person name="Glavina del Rio T."/>
            <person name="Dalin E."/>
            <person name="Tice H."/>
            <person name="Bruce D."/>
            <person name="Goodwin L."/>
            <person name="Pitluck S."/>
            <person name="Kyrpides N."/>
            <person name="Mavromatis K."/>
            <person name="Ivanova N."/>
            <person name="Munk A.C."/>
            <person name="Brettin T."/>
            <person name="Detter J.C."/>
            <person name="Han C."/>
            <person name="Larimer F."/>
            <person name="Land M."/>
            <person name="Hauser L."/>
            <person name="Markowitz V."/>
            <person name="Cheng J.-F."/>
            <person name="Hugenholtz P."/>
            <person name="Woyke T."/>
            <person name="Wu D."/>
            <person name="Jando M."/>
            <person name="Schneider S."/>
            <person name="Klenk H.-P."/>
            <person name="Eisen J.A."/>
        </authorList>
    </citation>
    <scope>NUCLEOTIDE SEQUENCE [LARGE SCALE GENOMIC DNA]</scope>
    <source>
        <strain evidence="3">ATCC 25078 / DSM 43160 / JCM 3152 / KCC A-0152 / KCTC 9177 / NBRC 13315 / NRRL B-3577 / G-20</strain>
    </source>
</reference>
<name>D2S892_GEOOG</name>
<keyword evidence="3" id="KW-1185">Reference proteome</keyword>
<accession>D2S892</accession>
<reference evidence="2 3" key="1">
    <citation type="journal article" date="2010" name="Stand. Genomic Sci.">
        <title>Complete genome sequence of Geodermatophilus obscurus type strain (G-20).</title>
        <authorList>
            <person name="Ivanova N."/>
            <person name="Sikorski J."/>
            <person name="Jando M."/>
            <person name="Munk C."/>
            <person name="Lapidus A."/>
            <person name="Glavina Del Rio T."/>
            <person name="Copeland A."/>
            <person name="Tice H."/>
            <person name="Cheng J.-F."/>
            <person name="Lucas S."/>
            <person name="Chen F."/>
            <person name="Nolan M."/>
            <person name="Bruce D."/>
            <person name="Goodwin L."/>
            <person name="Pitluck S."/>
            <person name="Mavromatis K."/>
            <person name="Mikhailova N."/>
            <person name="Pati A."/>
            <person name="Chen A."/>
            <person name="Palaniappan K."/>
            <person name="Land M."/>
            <person name="Hauser L."/>
            <person name="Chang Y.-J."/>
            <person name="Jeffries C.D."/>
            <person name="Meincke L."/>
            <person name="Brettin T."/>
            <person name="Detter J.C."/>
            <person name="Detter J.C."/>
            <person name="Rohde M."/>
            <person name="Goeker M."/>
            <person name="Bristow J."/>
            <person name="Eisen J.A."/>
            <person name="Markowitz V."/>
            <person name="Hugenholtz P."/>
            <person name="Kyrpides N.C."/>
            <person name="Klenk H.-P."/>
        </authorList>
    </citation>
    <scope>NUCLEOTIDE SEQUENCE [LARGE SCALE GENOMIC DNA]</scope>
    <source>
        <strain evidence="3">ATCC 25078 / DSM 43160 / JCM 3152 / KCC A-0152 / KCTC 9177 / NBRC 13315 / NRRL B-3577 / G-20</strain>
    </source>
</reference>
<feature type="region of interest" description="Disordered" evidence="1">
    <location>
        <begin position="1"/>
        <end position="22"/>
    </location>
</feature>
<sequence length="91" mass="9505">MPPPSGVPGQGEGLPGRIRPLSVKPPPRILLMAASPSEFEPLDGRAEWDKVAGALDNVRQDGLVQQVEAALIVGQSAPGGRRSTALPSTMR</sequence>
<dbReference type="KEGG" id="gob:Gobs_0745"/>
<dbReference type="Proteomes" id="UP000001382">
    <property type="component" value="Chromosome"/>
</dbReference>
<dbReference type="HOGENOM" id="CLU_2422746_0_0_11"/>
<proteinExistence type="predicted"/>
<evidence type="ECO:0000313" key="3">
    <source>
        <dbReference type="Proteomes" id="UP000001382"/>
    </source>
</evidence>
<dbReference type="AlphaFoldDB" id="D2S892"/>
<evidence type="ECO:0000256" key="1">
    <source>
        <dbReference type="SAM" id="MobiDB-lite"/>
    </source>
</evidence>